<dbReference type="AlphaFoldDB" id="H2Y1V0"/>
<dbReference type="Proteomes" id="UP000008144">
    <property type="component" value="Unassembled WGS sequence"/>
</dbReference>
<accession>H2Y1V0</accession>
<dbReference type="InParanoid" id="H2Y1V0"/>
<reference evidence="1" key="3">
    <citation type="submission" date="2025-09" db="UniProtKB">
        <authorList>
            <consortium name="Ensembl"/>
        </authorList>
    </citation>
    <scope>IDENTIFICATION</scope>
</reference>
<sequence>FLVDFPRPIRFQKVTTILIDDVRIQKSGLVVCESPSEKRLQITLTRV</sequence>
<proteinExistence type="predicted"/>
<protein>
    <submittedName>
        <fullName evidence="1">Uncharacterized protein</fullName>
    </submittedName>
</protein>
<reference evidence="1" key="2">
    <citation type="submission" date="2025-08" db="UniProtKB">
        <authorList>
            <consortium name="Ensembl"/>
        </authorList>
    </citation>
    <scope>IDENTIFICATION</scope>
</reference>
<keyword evidence="2" id="KW-1185">Reference proteome</keyword>
<evidence type="ECO:0000313" key="2">
    <source>
        <dbReference type="Proteomes" id="UP000008144"/>
    </source>
</evidence>
<organism evidence="1 2">
    <name type="scientific">Ciona intestinalis</name>
    <name type="common">Transparent sea squirt</name>
    <name type="synonym">Ascidia intestinalis</name>
    <dbReference type="NCBI Taxonomy" id="7719"/>
    <lineage>
        <taxon>Eukaryota</taxon>
        <taxon>Metazoa</taxon>
        <taxon>Chordata</taxon>
        <taxon>Tunicata</taxon>
        <taxon>Ascidiacea</taxon>
        <taxon>Phlebobranchia</taxon>
        <taxon>Cionidae</taxon>
        <taxon>Ciona</taxon>
    </lineage>
</organism>
<reference evidence="2" key="1">
    <citation type="journal article" date="2002" name="Science">
        <title>The draft genome of Ciona intestinalis: insights into chordate and vertebrate origins.</title>
        <authorList>
            <person name="Dehal P."/>
            <person name="Satou Y."/>
            <person name="Campbell R.K."/>
            <person name="Chapman J."/>
            <person name="Degnan B."/>
            <person name="De Tomaso A."/>
            <person name="Davidson B."/>
            <person name="Di Gregorio A."/>
            <person name="Gelpke M."/>
            <person name="Goodstein D.M."/>
            <person name="Harafuji N."/>
            <person name="Hastings K.E."/>
            <person name="Ho I."/>
            <person name="Hotta K."/>
            <person name="Huang W."/>
            <person name="Kawashima T."/>
            <person name="Lemaire P."/>
            <person name="Martinez D."/>
            <person name="Meinertzhagen I.A."/>
            <person name="Necula S."/>
            <person name="Nonaka M."/>
            <person name="Putnam N."/>
            <person name="Rash S."/>
            <person name="Saiga H."/>
            <person name="Satake M."/>
            <person name="Terry A."/>
            <person name="Yamada L."/>
            <person name="Wang H.G."/>
            <person name="Awazu S."/>
            <person name="Azumi K."/>
            <person name="Boore J."/>
            <person name="Branno M."/>
            <person name="Chin-Bow S."/>
            <person name="DeSantis R."/>
            <person name="Doyle S."/>
            <person name="Francino P."/>
            <person name="Keys D.N."/>
            <person name="Haga S."/>
            <person name="Hayashi H."/>
            <person name="Hino K."/>
            <person name="Imai K.S."/>
            <person name="Inaba K."/>
            <person name="Kano S."/>
            <person name="Kobayashi K."/>
            <person name="Kobayashi M."/>
            <person name="Lee B.I."/>
            <person name="Makabe K.W."/>
            <person name="Manohar C."/>
            <person name="Matassi G."/>
            <person name="Medina M."/>
            <person name="Mochizuki Y."/>
            <person name="Mount S."/>
            <person name="Morishita T."/>
            <person name="Miura S."/>
            <person name="Nakayama A."/>
            <person name="Nishizaka S."/>
            <person name="Nomoto H."/>
            <person name="Ohta F."/>
            <person name="Oishi K."/>
            <person name="Rigoutsos I."/>
            <person name="Sano M."/>
            <person name="Sasaki A."/>
            <person name="Sasakura Y."/>
            <person name="Shoguchi E."/>
            <person name="Shin-i T."/>
            <person name="Spagnuolo A."/>
            <person name="Stainier D."/>
            <person name="Suzuki M.M."/>
            <person name="Tassy O."/>
            <person name="Takatori N."/>
            <person name="Tokuoka M."/>
            <person name="Yagi K."/>
            <person name="Yoshizaki F."/>
            <person name="Wada S."/>
            <person name="Zhang C."/>
            <person name="Hyatt P.D."/>
            <person name="Larimer F."/>
            <person name="Detter C."/>
            <person name="Doggett N."/>
            <person name="Glavina T."/>
            <person name="Hawkins T."/>
            <person name="Richardson P."/>
            <person name="Lucas S."/>
            <person name="Kohara Y."/>
            <person name="Levine M."/>
            <person name="Satoh N."/>
            <person name="Rokhsar D.S."/>
        </authorList>
    </citation>
    <scope>NUCLEOTIDE SEQUENCE [LARGE SCALE GENOMIC DNA]</scope>
</reference>
<dbReference type="HOGENOM" id="CLU_3177762_0_0_1"/>
<dbReference type="Ensembl" id="ENSCINT00000032810.1">
    <property type="protein sequence ID" value="ENSCINP00000035885.1"/>
    <property type="gene ID" value="ENSCING00000018048.1"/>
</dbReference>
<evidence type="ECO:0000313" key="1">
    <source>
        <dbReference type="Ensembl" id="ENSCINP00000035885.1"/>
    </source>
</evidence>
<name>H2Y1V0_CIOIN</name>